<dbReference type="SUPFAM" id="SSF63867">
    <property type="entry name" value="MoeA C-terminal domain-like"/>
    <property type="match status" value="1"/>
</dbReference>
<dbReference type="GO" id="GO:0046872">
    <property type="term" value="F:metal ion binding"/>
    <property type="evidence" value="ECO:0007669"/>
    <property type="project" value="UniProtKB-UniRule"/>
</dbReference>
<dbReference type="AlphaFoldDB" id="A0A7W0HKG2"/>
<dbReference type="SUPFAM" id="SSF53850">
    <property type="entry name" value="Periplasmic binding protein-like II"/>
    <property type="match status" value="1"/>
</dbReference>
<dbReference type="Gene3D" id="3.40.980.10">
    <property type="entry name" value="MoaB/Mog-like domain"/>
    <property type="match status" value="1"/>
</dbReference>
<dbReference type="EMBL" id="JACDUS010000003">
    <property type="protein sequence ID" value="MBA2881163.1"/>
    <property type="molecule type" value="Genomic_DNA"/>
</dbReference>
<keyword evidence="6" id="KW-0479">Metal-binding</keyword>
<evidence type="ECO:0000256" key="2">
    <source>
        <dbReference type="ARBA" id="ARBA00005046"/>
    </source>
</evidence>
<dbReference type="Pfam" id="PF00994">
    <property type="entry name" value="MoCF_biosynth"/>
    <property type="match status" value="1"/>
</dbReference>
<dbReference type="Pfam" id="PF03453">
    <property type="entry name" value="MoeA_N"/>
    <property type="match status" value="1"/>
</dbReference>
<evidence type="ECO:0000313" key="8">
    <source>
        <dbReference type="EMBL" id="MBA2881163.1"/>
    </source>
</evidence>
<protein>
    <recommendedName>
        <fullName evidence="6">Molybdopterin molybdenumtransferase</fullName>
        <ecNumber evidence="6">2.10.1.1</ecNumber>
    </recommendedName>
</protein>
<dbReference type="SUPFAM" id="SSF63882">
    <property type="entry name" value="MoeA N-terminal region -like"/>
    <property type="match status" value="1"/>
</dbReference>
<dbReference type="RefSeq" id="WP_181550817.1">
    <property type="nucleotide sequence ID" value="NZ_JACDUS010000003.1"/>
</dbReference>
<evidence type="ECO:0000256" key="4">
    <source>
        <dbReference type="ARBA" id="ARBA00023150"/>
    </source>
</evidence>
<dbReference type="PANTHER" id="PTHR10192">
    <property type="entry name" value="MOLYBDOPTERIN BIOSYNTHESIS PROTEIN"/>
    <property type="match status" value="1"/>
</dbReference>
<evidence type="ECO:0000256" key="3">
    <source>
        <dbReference type="ARBA" id="ARBA00010763"/>
    </source>
</evidence>
<dbReference type="GO" id="GO:0005829">
    <property type="term" value="C:cytosol"/>
    <property type="evidence" value="ECO:0007669"/>
    <property type="project" value="TreeGrafter"/>
</dbReference>
<dbReference type="InterPro" id="IPR036135">
    <property type="entry name" value="MoeA_linker/N_sf"/>
</dbReference>
<evidence type="ECO:0000256" key="1">
    <source>
        <dbReference type="ARBA" id="ARBA00002901"/>
    </source>
</evidence>
<keyword evidence="6" id="KW-0460">Magnesium</keyword>
<proteinExistence type="inferred from homology"/>
<dbReference type="Pfam" id="PF12727">
    <property type="entry name" value="PBP_like"/>
    <property type="match status" value="1"/>
</dbReference>
<dbReference type="InterPro" id="IPR005110">
    <property type="entry name" value="MoeA_linker/N"/>
</dbReference>
<reference evidence="8 9" key="1">
    <citation type="submission" date="2020-07" db="EMBL/GenBank/DDBJ databases">
        <title>Genomic Encyclopedia of Type Strains, Phase IV (KMG-IV): sequencing the most valuable type-strain genomes for metagenomic binning, comparative biology and taxonomic classification.</title>
        <authorList>
            <person name="Goeker M."/>
        </authorList>
    </citation>
    <scope>NUCLEOTIDE SEQUENCE [LARGE SCALE GENOMIC DNA]</scope>
    <source>
        <strain evidence="8 9">DSM 17721</strain>
    </source>
</reference>
<dbReference type="Proteomes" id="UP000525298">
    <property type="component" value="Unassembled WGS sequence"/>
</dbReference>
<comment type="function">
    <text evidence="1 6">Catalyzes the insertion of molybdate into adenylated molybdopterin with the concomitant release of AMP.</text>
</comment>
<gene>
    <name evidence="8" type="ORF">HNR65_001489</name>
</gene>
<evidence type="ECO:0000313" key="9">
    <source>
        <dbReference type="Proteomes" id="UP000525298"/>
    </source>
</evidence>
<dbReference type="InterPro" id="IPR038987">
    <property type="entry name" value="MoeA-like"/>
</dbReference>
<keyword evidence="4 6" id="KW-0501">Molybdenum cofactor biosynthesis</keyword>
<dbReference type="InterPro" id="IPR001453">
    <property type="entry name" value="MoaB/Mog_dom"/>
</dbReference>
<dbReference type="EC" id="2.10.1.1" evidence="6"/>
<accession>A0A7W0HKG2</accession>
<sequence length="646" mass="69784">MSSSRNIYLKMKTLREARDLLSDRFALRPAGRGETVAVTKAAGRILAQPVYARLSSPGFHAAAMDGVAVKAEATFGATEANPKILDTGTRAVFVNTGHIMPANTNAVIMIEDILVIDENRIQIEAPAFPWQHVRRMGEDIVATELLFARHHRITAYCIGALLTGGITEVSVLAKPCLFLLPTGPELVDHRQMPEELAPGRVIESNSHVLGQMAKELGAQYIRHDIVTDNFELISQTVSEAAQDPETDMILIMGGSSSGSEDFARQVIESLGEVHVHGVAMMPGKPVVIGEINGKPAFGIPGYPVSAIMAFEQFVTPLICAMLGRAEPEPEIIHVQPTRKIAGRLGMEQFVRVKLGKVGANIVATPLPRGAGTITSITEAHGIIRIDADKEGIREDDTVSARLLKDRRYIEDTIVAVGSHDNAIDVLADLLRAESSRYSLSSSHVGSMGGLMAVKKGLCHFAGTHLLDTHDGTYNISYIQKFLPDVPVRLVRLAEREQGLIVAPGNPKKLSGITDLARDDVVFVNRQSGSGTRVLLDFHLRGAGVDPAAITGYENEEFTHMAVAVAVLGRAADAGLGIRAAARALDLDFIPVATESYELVIPEAFAESGRIRLLTEMIGSAQFIERLHAMGGYHTQNTGRVVWKSHQ</sequence>
<dbReference type="Gene3D" id="2.40.340.10">
    <property type="entry name" value="MoeA, C-terminal, domain IV"/>
    <property type="match status" value="1"/>
</dbReference>
<dbReference type="GO" id="GO:0006777">
    <property type="term" value="P:Mo-molybdopterin cofactor biosynthetic process"/>
    <property type="evidence" value="ECO:0007669"/>
    <property type="project" value="UniProtKB-UniRule"/>
</dbReference>
<dbReference type="InterPro" id="IPR005111">
    <property type="entry name" value="MoeA_C_domain_IV"/>
</dbReference>
<dbReference type="SUPFAM" id="SSF53218">
    <property type="entry name" value="Molybdenum cofactor biosynthesis proteins"/>
    <property type="match status" value="1"/>
</dbReference>
<dbReference type="Pfam" id="PF03454">
    <property type="entry name" value="MoeA_C"/>
    <property type="match status" value="1"/>
</dbReference>
<dbReference type="UniPathway" id="UPA00344"/>
<keyword evidence="6" id="KW-0500">Molybdenum</keyword>
<dbReference type="Gene3D" id="2.170.190.11">
    <property type="entry name" value="Molybdopterin biosynthesis moea protein, domain 3"/>
    <property type="match status" value="1"/>
</dbReference>
<dbReference type="InterPro" id="IPR024370">
    <property type="entry name" value="PBP_domain"/>
</dbReference>
<dbReference type="GO" id="GO:0061599">
    <property type="term" value="F:molybdopterin molybdotransferase activity"/>
    <property type="evidence" value="ECO:0007669"/>
    <property type="project" value="UniProtKB-UniRule"/>
</dbReference>
<comment type="similarity">
    <text evidence="3 6">Belongs to the MoeA family.</text>
</comment>
<comment type="catalytic activity">
    <reaction evidence="5">
        <text>adenylyl-molybdopterin + molybdate = Mo-molybdopterin + AMP + H(+)</text>
        <dbReference type="Rhea" id="RHEA:35047"/>
        <dbReference type="ChEBI" id="CHEBI:15378"/>
        <dbReference type="ChEBI" id="CHEBI:36264"/>
        <dbReference type="ChEBI" id="CHEBI:62727"/>
        <dbReference type="ChEBI" id="CHEBI:71302"/>
        <dbReference type="ChEBI" id="CHEBI:456215"/>
        <dbReference type="EC" id="2.10.1.1"/>
    </reaction>
</comment>
<dbReference type="PANTHER" id="PTHR10192:SF16">
    <property type="entry name" value="MOLYBDOPTERIN MOLYBDENUMTRANSFERASE"/>
    <property type="match status" value="1"/>
</dbReference>
<organism evidence="8 9">
    <name type="scientific">Desulfosalsimonas propionicica</name>
    <dbReference type="NCBI Taxonomy" id="332175"/>
    <lineage>
        <taxon>Bacteria</taxon>
        <taxon>Pseudomonadati</taxon>
        <taxon>Thermodesulfobacteriota</taxon>
        <taxon>Desulfobacteria</taxon>
        <taxon>Desulfobacterales</taxon>
        <taxon>Desulfosalsimonadaceae</taxon>
        <taxon>Desulfosalsimonas</taxon>
    </lineage>
</organism>
<dbReference type="Gene3D" id="3.90.105.10">
    <property type="entry name" value="Molybdopterin biosynthesis moea protein, domain 2"/>
    <property type="match status" value="1"/>
</dbReference>
<comment type="caution">
    <text evidence="8">The sequence shown here is derived from an EMBL/GenBank/DDBJ whole genome shotgun (WGS) entry which is preliminary data.</text>
</comment>
<feature type="domain" description="MoaB/Mog" evidence="7">
    <location>
        <begin position="178"/>
        <end position="320"/>
    </location>
</feature>
<evidence type="ECO:0000256" key="6">
    <source>
        <dbReference type="RuleBase" id="RU365090"/>
    </source>
</evidence>
<dbReference type="CDD" id="cd00887">
    <property type="entry name" value="MoeA"/>
    <property type="match status" value="1"/>
</dbReference>
<comment type="pathway">
    <text evidence="2 6">Cofactor biosynthesis; molybdopterin biosynthesis.</text>
</comment>
<comment type="cofactor">
    <cofactor evidence="6">
        <name>Mg(2+)</name>
        <dbReference type="ChEBI" id="CHEBI:18420"/>
    </cofactor>
</comment>
<dbReference type="InterPro" id="IPR036688">
    <property type="entry name" value="MoeA_C_domain_IV_sf"/>
</dbReference>
<dbReference type="InterPro" id="IPR036425">
    <property type="entry name" value="MoaB/Mog-like_dom_sf"/>
</dbReference>
<name>A0A7W0HKG2_9BACT</name>
<dbReference type="NCBIfam" id="NF011068">
    <property type="entry name" value="PRK14498.1"/>
    <property type="match status" value="1"/>
</dbReference>
<evidence type="ECO:0000256" key="5">
    <source>
        <dbReference type="ARBA" id="ARBA00047317"/>
    </source>
</evidence>
<dbReference type="SMART" id="SM00852">
    <property type="entry name" value="MoCF_biosynth"/>
    <property type="match status" value="1"/>
</dbReference>
<keyword evidence="9" id="KW-1185">Reference proteome</keyword>
<evidence type="ECO:0000259" key="7">
    <source>
        <dbReference type="SMART" id="SM00852"/>
    </source>
</evidence>
<keyword evidence="6" id="KW-0808">Transferase</keyword>